<dbReference type="Pfam" id="PF13396">
    <property type="entry name" value="PLDc_N"/>
    <property type="match status" value="1"/>
</dbReference>
<keyword evidence="5 6" id="KW-0472">Membrane</keyword>
<evidence type="ECO:0000256" key="2">
    <source>
        <dbReference type="ARBA" id="ARBA00022475"/>
    </source>
</evidence>
<organism evidence="8 9">
    <name type="scientific">Halomarinibacterium sedimenti</name>
    <dbReference type="NCBI Taxonomy" id="2857106"/>
    <lineage>
        <taxon>Bacteria</taxon>
        <taxon>Pseudomonadati</taxon>
        <taxon>Bacteroidota</taxon>
        <taxon>Flavobacteriia</taxon>
        <taxon>Flavobacteriales</taxon>
        <taxon>Flavobacteriaceae</taxon>
        <taxon>Halomarinibacterium</taxon>
    </lineage>
</organism>
<evidence type="ECO:0000256" key="6">
    <source>
        <dbReference type="SAM" id="Phobius"/>
    </source>
</evidence>
<evidence type="ECO:0000313" key="8">
    <source>
        <dbReference type="EMBL" id="MBW2936947.1"/>
    </source>
</evidence>
<feature type="transmembrane region" description="Helical" evidence="6">
    <location>
        <begin position="39"/>
        <end position="59"/>
    </location>
</feature>
<comment type="caution">
    <text evidence="8">The sequence shown here is derived from an EMBL/GenBank/DDBJ whole genome shotgun (WGS) entry which is preliminary data.</text>
</comment>
<name>A0A9X1JXX2_9FLAO</name>
<evidence type="ECO:0000256" key="3">
    <source>
        <dbReference type="ARBA" id="ARBA00022692"/>
    </source>
</evidence>
<protein>
    <submittedName>
        <fullName evidence="8">PLDc N-terminal domain-containing protein</fullName>
    </submittedName>
</protein>
<evidence type="ECO:0000256" key="4">
    <source>
        <dbReference type="ARBA" id="ARBA00022989"/>
    </source>
</evidence>
<gene>
    <name evidence="8" type="ORF">KXJ69_02450</name>
</gene>
<dbReference type="Proteomes" id="UP001138686">
    <property type="component" value="Unassembled WGS sequence"/>
</dbReference>
<evidence type="ECO:0000259" key="7">
    <source>
        <dbReference type="Pfam" id="PF13396"/>
    </source>
</evidence>
<keyword evidence="2" id="KW-1003">Cell membrane</keyword>
<sequence>MDLIIFQFDRQILILRIGFMFYVEREFYVTPFKEKRNKWIWFLFVFVFGYFGYSIYLAFRRRLILKRVFSPKFNKRN</sequence>
<evidence type="ECO:0000256" key="5">
    <source>
        <dbReference type="ARBA" id="ARBA00023136"/>
    </source>
</evidence>
<evidence type="ECO:0000313" key="9">
    <source>
        <dbReference type="Proteomes" id="UP001138686"/>
    </source>
</evidence>
<dbReference type="InterPro" id="IPR027379">
    <property type="entry name" value="CLS_N"/>
</dbReference>
<keyword evidence="3 6" id="KW-0812">Transmembrane</keyword>
<accession>A0A9X1JXX2</accession>
<feature type="domain" description="Cardiolipin synthase N-terminal" evidence="7">
    <location>
        <begin position="33"/>
        <end position="61"/>
    </location>
</feature>
<evidence type="ECO:0000256" key="1">
    <source>
        <dbReference type="ARBA" id="ARBA00004651"/>
    </source>
</evidence>
<proteinExistence type="predicted"/>
<keyword evidence="9" id="KW-1185">Reference proteome</keyword>
<dbReference type="AlphaFoldDB" id="A0A9X1JXX2"/>
<keyword evidence="4 6" id="KW-1133">Transmembrane helix</keyword>
<reference evidence="8" key="1">
    <citation type="submission" date="2021-07" db="EMBL/GenBank/DDBJ databases">
        <title>Aureisphaera sp. CAU 1614 isolated from sea sediment.</title>
        <authorList>
            <person name="Kim W."/>
        </authorList>
    </citation>
    <scope>NUCLEOTIDE SEQUENCE</scope>
    <source>
        <strain evidence="8">CAU 1614</strain>
    </source>
</reference>
<dbReference type="EMBL" id="JAHWDP010000001">
    <property type="protein sequence ID" value="MBW2936947.1"/>
    <property type="molecule type" value="Genomic_DNA"/>
</dbReference>
<comment type="subcellular location">
    <subcellularLocation>
        <location evidence="1">Cell membrane</location>
        <topology evidence="1">Multi-pass membrane protein</topology>
    </subcellularLocation>
</comment>